<gene>
    <name evidence="2" type="ORF">OVN521_LOCUS47239</name>
    <name evidence="3" type="ORF">OVN521_LOCUS47255</name>
</gene>
<feature type="non-terminal residue" evidence="3">
    <location>
        <position position="1"/>
    </location>
</feature>
<feature type="coiled-coil region" evidence="1">
    <location>
        <begin position="23"/>
        <end position="54"/>
    </location>
</feature>
<dbReference type="Proteomes" id="UP000663866">
    <property type="component" value="Unassembled WGS sequence"/>
</dbReference>
<evidence type="ECO:0000256" key="1">
    <source>
        <dbReference type="SAM" id="Coils"/>
    </source>
</evidence>
<keyword evidence="1" id="KW-0175">Coiled coil</keyword>
<dbReference type="EMBL" id="CAJOBG010090972">
    <property type="protein sequence ID" value="CAF4665475.1"/>
    <property type="molecule type" value="Genomic_DNA"/>
</dbReference>
<dbReference type="Gene3D" id="1.20.5.500">
    <property type="entry name" value="Single helix bin"/>
    <property type="match status" value="1"/>
</dbReference>
<dbReference type="EMBL" id="CAJOBG010091072">
    <property type="protein sequence ID" value="CAF4665912.1"/>
    <property type="molecule type" value="Genomic_DNA"/>
</dbReference>
<feature type="non-terminal residue" evidence="3">
    <location>
        <position position="62"/>
    </location>
</feature>
<evidence type="ECO:0000313" key="3">
    <source>
        <dbReference type="EMBL" id="CAF4665912.1"/>
    </source>
</evidence>
<comment type="caution">
    <text evidence="3">The sequence shown here is derived from an EMBL/GenBank/DDBJ whole genome shotgun (WGS) entry which is preliminary data.</text>
</comment>
<organism evidence="3 4">
    <name type="scientific">Rotaria magnacalcarata</name>
    <dbReference type="NCBI Taxonomy" id="392030"/>
    <lineage>
        <taxon>Eukaryota</taxon>
        <taxon>Metazoa</taxon>
        <taxon>Spiralia</taxon>
        <taxon>Gnathifera</taxon>
        <taxon>Rotifera</taxon>
        <taxon>Eurotatoria</taxon>
        <taxon>Bdelloidea</taxon>
        <taxon>Philodinida</taxon>
        <taxon>Philodinidae</taxon>
        <taxon>Rotaria</taxon>
    </lineage>
</organism>
<accession>A0A821GMI9</accession>
<keyword evidence="4" id="KW-1185">Reference proteome</keyword>
<reference evidence="3" key="1">
    <citation type="submission" date="2021-02" db="EMBL/GenBank/DDBJ databases">
        <authorList>
            <person name="Nowell W R."/>
        </authorList>
    </citation>
    <scope>NUCLEOTIDE SEQUENCE</scope>
</reference>
<dbReference type="AlphaFoldDB" id="A0A821GMI9"/>
<evidence type="ECO:0000313" key="4">
    <source>
        <dbReference type="Proteomes" id="UP000663866"/>
    </source>
</evidence>
<sequence length="62" mass="7283">RTELTRAIADIKSDFEALSIAQRKELEEYYKIKTEEIRQQAAEQKRKIEEARRTGAVDVMDL</sequence>
<evidence type="ECO:0000313" key="2">
    <source>
        <dbReference type="EMBL" id="CAF4665475.1"/>
    </source>
</evidence>
<name>A0A821GMI9_9BILA</name>
<proteinExistence type="predicted"/>
<protein>
    <submittedName>
        <fullName evidence="3">Uncharacterized protein</fullName>
    </submittedName>
</protein>